<evidence type="ECO:0000256" key="2">
    <source>
        <dbReference type="SAM" id="SignalP"/>
    </source>
</evidence>
<proteinExistence type="predicted"/>
<feature type="compositionally biased region" description="Polar residues" evidence="1">
    <location>
        <begin position="55"/>
        <end position="67"/>
    </location>
</feature>
<evidence type="ECO:0000256" key="1">
    <source>
        <dbReference type="SAM" id="MobiDB-lite"/>
    </source>
</evidence>
<keyword evidence="2" id="KW-0732">Signal</keyword>
<feature type="signal peptide" evidence="2">
    <location>
        <begin position="1"/>
        <end position="21"/>
    </location>
</feature>
<dbReference type="Proteomes" id="UP001165287">
    <property type="component" value="Unassembled WGS sequence"/>
</dbReference>
<gene>
    <name evidence="3" type="ORF">K9V48_01370</name>
</gene>
<reference evidence="3" key="1">
    <citation type="submission" date="2024-05" db="EMBL/GenBank/DDBJ databases">
        <title>Metabacillus sp. nov., isolated from the rhizosphere soil of tomato plants.</title>
        <authorList>
            <person name="Ma R."/>
        </authorList>
    </citation>
    <scope>NUCLEOTIDE SEQUENCE</scope>
    <source>
        <strain evidence="3">DBTR6</strain>
    </source>
</reference>
<feature type="compositionally biased region" description="Basic and acidic residues" evidence="1">
    <location>
        <begin position="74"/>
        <end position="93"/>
    </location>
</feature>
<protein>
    <recommendedName>
        <fullName evidence="5">Lipoprotein</fullName>
    </recommendedName>
</protein>
<evidence type="ECO:0000313" key="3">
    <source>
        <dbReference type="EMBL" id="MBZ5748935.1"/>
    </source>
</evidence>
<dbReference type="RefSeq" id="WP_224136234.1">
    <property type="nucleotide sequence ID" value="NZ_JAIQUM010000002.1"/>
</dbReference>
<accession>A0ABS7UKT5</accession>
<name>A0ABS7UKT5_9BACI</name>
<evidence type="ECO:0008006" key="5">
    <source>
        <dbReference type="Google" id="ProtNLM"/>
    </source>
</evidence>
<dbReference type="PROSITE" id="PS51257">
    <property type="entry name" value="PROKAR_LIPOPROTEIN"/>
    <property type="match status" value="1"/>
</dbReference>
<comment type="caution">
    <text evidence="3">The sequence shown here is derived from an EMBL/GenBank/DDBJ whole genome shotgun (WGS) entry which is preliminary data.</text>
</comment>
<feature type="chain" id="PRO_5046664504" description="Lipoprotein" evidence="2">
    <location>
        <begin position="22"/>
        <end position="93"/>
    </location>
</feature>
<organism evidence="3 4">
    <name type="scientific">Metabacillus rhizolycopersici</name>
    <dbReference type="NCBI Taxonomy" id="2875709"/>
    <lineage>
        <taxon>Bacteria</taxon>
        <taxon>Bacillati</taxon>
        <taxon>Bacillota</taxon>
        <taxon>Bacilli</taxon>
        <taxon>Bacillales</taxon>
        <taxon>Bacillaceae</taxon>
        <taxon>Metabacillus</taxon>
    </lineage>
</organism>
<keyword evidence="4" id="KW-1185">Reference proteome</keyword>
<sequence>MKVKWKISILSTLLTVSFLSACNMSNNKFNDQNEVDYRPVRYENDTFLNDDMTNDNELNRTNRSFPHNESPDQTDERMEKGNDLEFDKDRGAD</sequence>
<evidence type="ECO:0000313" key="4">
    <source>
        <dbReference type="Proteomes" id="UP001165287"/>
    </source>
</evidence>
<feature type="region of interest" description="Disordered" evidence="1">
    <location>
        <begin position="46"/>
        <end position="93"/>
    </location>
</feature>
<dbReference type="EMBL" id="JAIQUM010000002">
    <property type="protein sequence ID" value="MBZ5748935.1"/>
    <property type="molecule type" value="Genomic_DNA"/>
</dbReference>